<dbReference type="Proteomes" id="UP000325440">
    <property type="component" value="Unassembled WGS sequence"/>
</dbReference>
<dbReference type="Pfam" id="PF00173">
    <property type="entry name" value="Cyt-b5"/>
    <property type="match status" value="1"/>
</dbReference>
<dbReference type="Gene3D" id="3.10.120.10">
    <property type="entry name" value="Cytochrome b5-like heme/steroid binding domain"/>
    <property type="match status" value="1"/>
</dbReference>
<evidence type="ECO:0000259" key="3">
    <source>
        <dbReference type="SMART" id="SM01117"/>
    </source>
</evidence>
<keyword evidence="2" id="KW-0812">Transmembrane</keyword>
<dbReference type="AlphaFoldDB" id="A0A5E4N9E0"/>
<accession>A0A5E4N9E0</accession>
<dbReference type="SUPFAM" id="SSF55856">
    <property type="entry name" value="Cytochrome b5-like heme/steroid binding domain"/>
    <property type="match status" value="1"/>
</dbReference>
<sequence>MTKSPSFVIMESFSLKNLFFSSITILVLILSMLFFYEPAQNVMCSLAIFERFLINTPTVCSLFDTNRLSRYNGVDGGKIYLSILGNVFDVTEGKRFYGPGGSYHAFSGRDASRSFITGLFDEENLTDHVIDMDPNDLIGLDTWLNTYKKKYKEIGKLIGLYYDSSGKETDYAKMVYEKIESSKMKKVAEKKENDRYPSCNVEYVQEHKRSKVWCTTLSGGVKRKWVGVPRMLQTLDKNGKLSVRCACIQQDELSKVELAHIVEYDDCDTNSTTCYVKVS</sequence>
<feature type="domain" description="Cytochrome b5 heme-binding" evidence="3">
    <location>
        <begin position="63"/>
        <end position="158"/>
    </location>
</feature>
<evidence type="ECO:0000256" key="1">
    <source>
        <dbReference type="ARBA" id="ARBA00038357"/>
    </source>
</evidence>
<keyword evidence="5" id="KW-1185">Reference proteome</keyword>
<organism evidence="4 5">
    <name type="scientific">Cinara cedri</name>
    <dbReference type="NCBI Taxonomy" id="506608"/>
    <lineage>
        <taxon>Eukaryota</taxon>
        <taxon>Metazoa</taxon>
        <taxon>Ecdysozoa</taxon>
        <taxon>Arthropoda</taxon>
        <taxon>Hexapoda</taxon>
        <taxon>Insecta</taxon>
        <taxon>Pterygota</taxon>
        <taxon>Neoptera</taxon>
        <taxon>Paraneoptera</taxon>
        <taxon>Hemiptera</taxon>
        <taxon>Sternorrhyncha</taxon>
        <taxon>Aphidomorpha</taxon>
        <taxon>Aphidoidea</taxon>
        <taxon>Aphididae</taxon>
        <taxon>Lachninae</taxon>
        <taxon>Cinara</taxon>
    </lineage>
</organism>
<feature type="transmembrane region" description="Helical" evidence="2">
    <location>
        <begin position="18"/>
        <end position="36"/>
    </location>
</feature>
<dbReference type="InterPro" id="IPR050577">
    <property type="entry name" value="MAPR/NEUFC/NENF-like"/>
</dbReference>
<keyword evidence="2" id="KW-1133">Transmembrane helix</keyword>
<dbReference type="InterPro" id="IPR036400">
    <property type="entry name" value="Cyt_B5-like_heme/steroid_sf"/>
</dbReference>
<protein>
    <submittedName>
        <fullName evidence="4">Cytochrome b5-like heme/steroid binding domain</fullName>
    </submittedName>
</protein>
<evidence type="ECO:0000313" key="5">
    <source>
        <dbReference type="Proteomes" id="UP000325440"/>
    </source>
</evidence>
<proteinExistence type="inferred from homology"/>
<evidence type="ECO:0000256" key="2">
    <source>
        <dbReference type="SAM" id="Phobius"/>
    </source>
</evidence>
<dbReference type="PANTHER" id="PTHR10281">
    <property type="entry name" value="MEMBRANE-ASSOCIATED PROGESTERONE RECEPTOR COMPONENT-RELATED"/>
    <property type="match status" value="1"/>
</dbReference>
<gene>
    <name evidence="4" type="ORF">CINCED_3A019817</name>
</gene>
<dbReference type="OrthoDB" id="10257697at2759"/>
<keyword evidence="2" id="KW-0472">Membrane</keyword>
<dbReference type="InterPro" id="IPR001199">
    <property type="entry name" value="Cyt_B5-like_heme/steroid-bd"/>
</dbReference>
<dbReference type="EMBL" id="CABPRJ010001918">
    <property type="protein sequence ID" value="VVC41399.1"/>
    <property type="molecule type" value="Genomic_DNA"/>
</dbReference>
<dbReference type="GO" id="GO:0016020">
    <property type="term" value="C:membrane"/>
    <property type="evidence" value="ECO:0007669"/>
    <property type="project" value="TreeGrafter"/>
</dbReference>
<dbReference type="SMART" id="SM01117">
    <property type="entry name" value="Cyt-b5"/>
    <property type="match status" value="1"/>
</dbReference>
<comment type="similarity">
    <text evidence="1">Belongs to the cytochrome b5 family. MAPR subfamily.</text>
</comment>
<dbReference type="FunFam" id="3.10.120.10:FF:000003">
    <property type="entry name" value="membrane-associated progesterone receptor component 1"/>
    <property type="match status" value="1"/>
</dbReference>
<evidence type="ECO:0000313" key="4">
    <source>
        <dbReference type="EMBL" id="VVC41399.1"/>
    </source>
</evidence>
<reference evidence="4 5" key="1">
    <citation type="submission" date="2019-08" db="EMBL/GenBank/DDBJ databases">
        <authorList>
            <person name="Alioto T."/>
            <person name="Alioto T."/>
            <person name="Gomez Garrido J."/>
        </authorList>
    </citation>
    <scope>NUCLEOTIDE SEQUENCE [LARGE SCALE GENOMIC DNA]</scope>
</reference>
<dbReference type="GO" id="GO:0012505">
    <property type="term" value="C:endomembrane system"/>
    <property type="evidence" value="ECO:0007669"/>
    <property type="project" value="TreeGrafter"/>
</dbReference>
<name>A0A5E4N9E0_9HEMI</name>
<dbReference type="PANTHER" id="PTHR10281:SF4">
    <property type="entry name" value="NEUFERRICIN"/>
    <property type="match status" value="1"/>
</dbReference>